<feature type="region of interest" description="Disordered" evidence="1">
    <location>
        <begin position="80"/>
        <end position="114"/>
    </location>
</feature>
<name>A0AA40FN72_9HYME</name>
<feature type="region of interest" description="Disordered" evidence="1">
    <location>
        <begin position="1"/>
        <end position="53"/>
    </location>
</feature>
<organism evidence="2 3">
    <name type="scientific">Melipona bicolor</name>
    <dbReference type="NCBI Taxonomy" id="60889"/>
    <lineage>
        <taxon>Eukaryota</taxon>
        <taxon>Metazoa</taxon>
        <taxon>Ecdysozoa</taxon>
        <taxon>Arthropoda</taxon>
        <taxon>Hexapoda</taxon>
        <taxon>Insecta</taxon>
        <taxon>Pterygota</taxon>
        <taxon>Neoptera</taxon>
        <taxon>Endopterygota</taxon>
        <taxon>Hymenoptera</taxon>
        <taxon>Apocrita</taxon>
        <taxon>Aculeata</taxon>
        <taxon>Apoidea</taxon>
        <taxon>Anthophila</taxon>
        <taxon>Apidae</taxon>
        <taxon>Melipona</taxon>
    </lineage>
</organism>
<comment type="caution">
    <text evidence="2">The sequence shown here is derived from an EMBL/GenBank/DDBJ whole genome shotgun (WGS) entry which is preliminary data.</text>
</comment>
<dbReference type="EMBL" id="JAHYIQ010000025">
    <property type="protein sequence ID" value="KAK1121772.1"/>
    <property type="molecule type" value="Genomic_DNA"/>
</dbReference>
<reference evidence="2" key="1">
    <citation type="submission" date="2021-10" db="EMBL/GenBank/DDBJ databases">
        <title>Melipona bicolor Genome sequencing and assembly.</title>
        <authorList>
            <person name="Araujo N.S."/>
            <person name="Arias M.C."/>
        </authorList>
    </citation>
    <scope>NUCLEOTIDE SEQUENCE</scope>
    <source>
        <strain evidence="2">USP_2M_L1-L4_2017</strain>
        <tissue evidence="2">Whole body</tissue>
    </source>
</reference>
<feature type="compositionally biased region" description="Basic and acidic residues" evidence="1">
    <location>
        <begin position="80"/>
        <end position="95"/>
    </location>
</feature>
<sequence>MDLNRPRARRWMRCEAPPSPGSPSTRLPPILSEGANAQRSPQTETDTSLPREGSRTICQFGCSRDVKFEDFSLGLAVKSDHREARSSKRDGEVIKNDVPLEGPTPAFGGKHKSSPDRMIDVYLIETQLYMDGAE</sequence>
<evidence type="ECO:0000256" key="1">
    <source>
        <dbReference type="SAM" id="MobiDB-lite"/>
    </source>
</evidence>
<protein>
    <submittedName>
        <fullName evidence="2">Uncharacterized protein</fullName>
    </submittedName>
</protein>
<feature type="compositionally biased region" description="Polar residues" evidence="1">
    <location>
        <begin position="35"/>
        <end position="48"/>
    </location>
</feature>
<keyword evidence="3" id="KW-1185">Reference proteome</keyword>
<accession>A0AA40FN72</accession>
<proteinExistence type="predicted"/>
<dbReference type="AlphaFoldDB" id="A0AA40FN72"/>
<gene>
    <name evidence="2" type="ORF">K0M31_010083</name>
</gene>
<evidence type="ECO:0000313" key="3">
    <source>
        <dbReference type="Proteomes" id="UP001177670"/>
    </source>
</evidence>
<dbReference type="Proteomes" id="UP001177670">
    <property type="component" value="Unassembled WGS sequence"/>
</dbReference>
<evidence type="ECO:0000313" key="2">
    <source>
        <dbReference type="EMBL" id="KAK1121772.1"/>
    </source>
</evidence>
<feature type="compositionally biased region" description="Basic residues" evidence="1">
    <location>
        <begin position="1"/>
        <end position="11"/>
    </location>
</feature>